<name>A0ABN7TDL2_9BACL</name>
<organism evidence="1 2">
    <name type="scientific">Paenibacillus allorhizosphaerae</name>
    <dbReference type="NCBI Taxonomy" id="2849866"/>
    <lineage>
        <taxon>Bacteria</taxon>
        <taxon>Bacillati</taxon>
        <taxon>Bacillota</taxon>
        <taxon>Bacilli</taxon>
        <taxon>Bacillales</taxon>
        <taxon>Paenibacillaceae</taxon>
        <taxon>Paenibacillus</taxon>
    </lineage>
</organism>
<keyword evidence="2" id="KW-1185">Reference proteome</keyword>
<accession>A0ABN7TDL2</accession>
<gene>
    <name evidence="1" type="ORF">PAECIP111802_01174</name>
</gene>
<dbReference type="Proteomes" id="UP000730618">
    <property type="component" value="Unassembled WGS sequence"/>
</dbReference>
<reference evidence="1 2" key="1">
    <citation type="submission" date="2021-06" db="EMBL/GenBank/DDBJ databases">
        <authorList>
            <person name="Criscuolo A."/>
        </authorList>
    </citation>
    <scope>NUCLEOTIDE SEQUENCE [LARGE SCALE GENOMIC DNA]</scope>
    <source>
        <strain evidence="2">CIP 111802</strain>
    </source>
</reference>
<sequence length="37" mass="4195">MDFTYQTALEIHGVTYSILATIESAFLREDTRKGNCV</sequence>
<evidence type="ECO:0000313" key="1">
    <source>
        <dbReference type="EMBL" id="CAG7625699.1"/>
    </source>
</evidence>
<proteinExistence type="predicted"/>
<protein>
    <submittedName>
        <fullName evidence="1">Uncharacterized protein</fullName>
    </submittedName>
</protein>
<dbReference type="EMBL" id="CAJVCE010000003">
    <property type="protein sequence ID" value="CAG7625699.1"/>
    <property type="molecule type" value="Genomic_DNA"/>
</dbReference>
<evidence type="ECO:0000313" key="2">
    <source>
        <dbReference type="Proteomes" id="UP000730618"/>
    </source>
</evidence>
<comment type="caution">
    <text evidence="1">The sequence shown here is derived from an EMBL/GenBank/DDBJ whole genome shotgun (WGS) entry which is preliminary data.</text>
</comment>